<accession>A0A0F8KEW6</accession>
<organism evidence="1">
    <name type="scientific">Methanosarcina mazei</name>
    <name type="common">Methanosarcina frisia</name>
    <dbReference type="NCBI Taxonomy" id="2209"/>
    <lineage>
        <taxon>Archaea</taxon>
        <taxon>Methanobacteriati</taxon>
        <taxon>Methanobacteriota</taxon>
        <taxon>Stenosarchaea group</taxon>
        <taxon>Methanomicrobia</taxon>
        <taxon>Methanosarcinales</taxon>
        <taxon>Methanosarcinaceae</taxon>
        <taxon>Methanosarcina</taxon>
    </lineage>
</organism>
<reference evidence="1" key="1">
    <citation type="journal article" date="2015" name="ISME J.">
        <title>Genomic and phenotypic differentiation among Methanosarcina mazei populations from Columbia River sediment.</title>
        <authorList>
            <person name="Youngblut N.D."/>
            <person name="Wirth J.S."/>
            <person name="Henriksen J.R."/>
            <person name="Smith M."/>
            <person name="Simon H."/>
            <person name="Metcalf W.W."/>
            <person name="Whitaker R.J."/>
        </authorList>
    </citation>
    <scope>NUCLEOTIDE SEQUENCE [LARGE SCALE GENOMIC DNA]</scope>
    <source>
        <strain evidence="1">3.H.A.1A.1</strain>
    </source>
</reference>
<proteinExistence type="predicted"/>
<dbReference type="AlphaFoldDB" id="A0A0F8KEW6"/>
<dbReference type="EMBL" id="JJPM01000047">
    <property type="protein sequence ID" value="KKG79365.1"/>
    <property type="molecule type" value="Genomic_DNA"/>
</dbReference>
<name>A0A0F8KEW6_METMZ</name>
<dbReference type="PROSITE" id="PS51257">
    <property type="entry name" value="PROKAR_LIPOPROTEIN"/>
    <property type="match status" value="1"/>
</dbReference>
<protein>
    <submittedName>
        <fullName evidence="1">Uncharacterized protein</fullName>
    </submittedName>
</protein>
<evidence type="ECO:0000313" key="1">
    <source>
        <dbReference type="EMBL" id="KKG79365.1"/>
    </source>
</evidence>
<comment type="caution">
    <text evidence="1">The sequence shown here is derived from an EMBL/GenBank/DDBJ whole genome shotgun (WGS) entry which is preliminary data.</text>
</comment>
<sequence length="74" mass="7847">MLAVRVHSYYNICSQVSCGCEAGPEGFDFSFAGIVNNYMGSGFPGDFDCPVSAAVIDNNYIVGIKPGEKDKASD</sequence>
<gene>
    <name evidence="1" type="ORF">DU43_15535</name>
</gene>